<proteinExistence type="predicted"/>
<dbReference type="AlphaFoldDB" id="A0AAN6E5F1"/>
<keyword evidence="3" id="KW-1185">Reference proteome</keyword>
<evidence type="ECO:0000313" key="2">
    <source>
        <dbReference type="EMBL" id="KAI1618420.1"/>
    </source>
</evidence>
<accession>A0AAN6E5F1</accession>
<feature type="compositionally biased region" description="Polar residues" evidence="1">
    <location>
        <begin position="31"/>
        <end position="44"/>
    </location>
</feature>
<sequence length="168" mass="19539">MLWREKNDIPQRSEIQIRRLDPWDEEQQIHGQHTTTVSNKSNEIGSGPRNPRRTPPADWDMLLHQMRRVSEDMRRTRKWKSRGLKHAAGWCQWSRKQAARSQGEFVQDRDNGYRLHRTIEGQTGLKEWAMHLGYRRETATADRGGSSFVEDGNVTDMAAQCNNGAVEI</sequence>
<dbReference type="Proteomes" id="UP001203852">
    <property type="component" value="Unassembled WGS sequence"/>
</dbReference>
<protein>
    <submittedName>
        <fullName evidence="2">Uncharacterized protein</fullName>
    </submittedName>
</protein>
<organism evidence="2 3">
    <name type="scientific">Exophiala viscosa</name>
    <dbReference type="NCBI Taxonomy" id="2486360"/>
    <lineage>
        <taxon>Eukaryota</taxon>
        <taxon>Fungi</taxon>
        <taxon>Dikarya</taxon>
        <taxon>Ascomycota</taxon>
        <taxon>Pezizomycotina</taxon>
        <taxon>Eurotiomycetes</taxon>
        <taxon>Chaetothyriomycetidae</taxon>
        <taxon>Chaetothyriales</taxon>
        <taxon>Herpotrichiellaceae</taxon>
        <taxon>Exophiala</taxon>
    </lineage>
</organism>
<gene>
    <name evidence="2" type="ORF">EDD36DRAFT_31300</name>
</gene>
<dbReference type="EMBL" id="MU404350">
    <property type="protein sequence ID" value="KAI1618420.1"/>
    <property type="molecule type" value="Genomic_DNA"/>
</dbReference>
<evidence type="ECO:0000313" key="3">
    <source>
        <dbReference type="Proteomes" id="UP001203852"/>
    </source>
</evidence>
<evidence type="ECO:0000256" key="1">
    <source>
        <dbReference type="SAM" id="MobiDB-lite"/>
    </source>
</evidence>
<comment type="caution">
    <text evidence="2">The sequence shown here is derived from an EMBL/GenBank/DDBJ whole genome shotgun (WGS) entry which is preliminary data.</text>
</comment>
<name>A0AAN6E5F1_9EURO</name>
<reference evidence="2" key="1">
    <citation type="journal article" date="2022" name="bioRxiv">
        <title>Deciphering the potential niche of two novel black yeast fungi from a biological soil crust based on their genomes, phenotypes, and melanin regulation.</title>
        <authorList>
            <consortium name="DOE Joint Genome Institute"/>
            <person name="Carr E.C."/>
            <person name="Barton Q."/>
            <person name="Grambo S."/>
            <person name="Sullivan M."/>
            <person name="Renfro C.M."/>
            <person name="Kuo A."/>
            <person name="Pangilinan J."/>
            <person name="Lipzen A."/>
            <person name="Keymanesh K."/>
            <person name="Savage E."/>
            <person name="Barry K."/>
            <person name="Grigoriev I.V."/>
            <person name="Riekhof W.R."/>
            <person name="Harris S.S."/>
        </authorList>
    </citation>
    <scope>NUCLEOTIDE SEQUENCE</scope>
    <source>
        <strain evidence="2">JF 03-4F</strain>
    </source>
</reference>
<feature type="region of interest" description="Disordered" evidence="1">
    <location>
        <begin position="31"/>
        <end position="57"/>
    </location>
</feature>